<name>A0A4S8MSW7_DENBC</name>
<protein>
    <submittedName>
        <fullName evidence="2">SET domain protein</fullName>
    </submittedName>
</protein>
<organism evidence="2 3">
    <name type="scientific">Dendrothele bispora (strain CBS 962.96)</name>
    <dbReference type="NCBI Taxonomy" id="1314807"/>
    <lineage>
        <taxon>Eukaryota</taxon>
        <taxon>Fungi</taxon>
        <taxon>Dikarya</taxon>
        <taxon>Basidiomycota</taxon>
        <taxon>Agaricomycotina</taxon>
        <taxon>Agaricomycetes</taxon>
        <taxon>Agaricomycetidae</taxon>
        <taxon>Agaricales</taxon>
        <taxon>Agaricales incertae sedis</taxon>
        <taxon>Dendrothele</taxon>
    </lineage>
</organism>
<accession>A0A4S8MSW7</accession>
<dbReference type="PROSITE" id="PS50280">
    <property type="entry name" value="SET"/>
    <property type="match status" value="1"/>
</dbReference>
<dbReference type="AlphaFoldDB" id="A0A4S8MSW7"/>
<keyword evidence="3" id="KW-1185">Reference proteome</keyword>
<dbReference type="EMBL" id="ML179045">
    <property type="protein sequence ID" value="THV06082.1"/>
    <property type="molecule type" value="Genomic_DNA"/>
</dbReference>
<dbReference type="OrthoDB" id="5792673at2759"/>
<gene>
    <name evidence="2" type="ORF">K435DRAFT_744395</name>
</gene>
<evidence type="ECO:0000313" key="2">
    <source>
        <dbReference type="EMBL" id="THV06082.1"/>
    </source>
</evidence>
<dbReference type="Proteomes" id="UP000297245">
    <property type="component" value="Unassembled WGS sequence"/>
</dbReference>
<dbReference type="Pfam" id="PF00856">
    <property type="entry name" value="SET"/>
    <property type="match status" value="1"/>
</dbReference>
<sequence length="197" mass="22316">MSREPPHWPKSIRYLSSCQYHASLSHSARSFLQSDPLPQIRLEPQKIRGSGSKIVIRRITDDHHPAYGQFGLFAGQKIAANTFILDYIGEIHSDERPESDYDLSLHRFQTGESVGVDASHMGNEARFINDYRGVADKPNAIFFDYRIANSGELRMGVWSQKDIKKGQEILVSYGKSFWKSRIANVNEGLSSTSVQKQ</sequence>
<dbReference type="SUPFAM" id="SSF82199">
    <property type="entry name" value="SET domain"/>
    <property type="match status" value="1"/>
</dbReference>
<dbReference type="Gene3D" id="2.170.270.10">
    <property type="entry name" value="SET domain"/>
    <property type="match status" value="1"/>
</dbReference>
<dbReference type="InterPro" id="IPR046341">
    <property type="entry name" value="SET_dom_sf"/>
</dbReference>
<evidence type="ECO:0000313" key="3">
    <source>
        <dbReference type="Proteomes" id="UP000297245"/>
    </source>
</evidence>
<proteinExistence type="predicted"/>
<reference evidence="2 3" key="1">
    <citation type="journal article" date="2019" name="Nat. Ecol. Evol.">
        <title>Megaphylogeny resolves global patterns of mushroom evolution.</title>
        <authorList>
            <person name="Varga T."/>
            <person name="Krizsan K."/>
            <person name="Foldi C."/>
            <person name="Dima B."/>
            <person name="Sanchez-Garcia M."/>
            <person name="Sanchez-Ramirez S."/>
            <person name="Szollosi G.J."/>
            <person name="Szarkandi J.G."/>
            <person name="Papp V."/>
            <person name="Albert L."/>
            <person name="Andreopoulos W."/>
            <person name="Angelini C."/>
            <person name="Antonin V."/>
            <person name="Barry K.W."/>
            <person name="Bougher N.L."/>
            <person name="Buchanan P."/>
            <person name="Buyck B."/>
            <person name="Bense V."/>
            <person name="Catcheside P."/>
            <person name="Chovatia M."/>
            <person name="Cooper J."/>
            <person name="Damon W."/>
            <person name="Desjardin D."/>
            <person name="Finy P."/>
            <person name="Geml J."/>
            <person name="Haridas S."/>
            <person name="Hughes K."/>
            <person name="Justo A."/>
            <person name="Karasinski D."/>
            <person name="Kautmanova I."/>
            <person name="Kiss B."/>
            <person name="Kocsube S."/>
            <person name="Kotiranta H."/>
            <person name="LaButti K.M."/>
            <person name="Lechner B.E."/>
            <person name="Liimatainen K."/>
            <person name="Lipzen A."/>
            <person name="Lukacs Z."/>
            <person name="Mihaltcheva S."/>
            <person name="Morgado L.N."/>
            <person name="Niskanen T."/>
            <person name="Noordeloos M.E."/>
            <person name="Ohm R.A."/>
            <person name="Ortiz-Santana B."/>
            <person name="Ovrebo C."/>
            <person name="Racz N."/>
            <person name="Riley R."/>
            <person name="Savchenko A."/>
            <person name="Shiryaev A."/>
            <person name="Soop K."/>
            <person name="Spirin V."/>
            <person name="Szebenyi C."/>
            <person name="Tomsovsky M."/>
            <person name="Tulloss R.E."/>
            <person name="Uehling J."/>
            <person name="Grigoriev I.V."/>
            <person name="Vagvolgyi C."/>
            <person name="Papp T."/>
            <person name="Martin F.M."/>
            <person name="Miettinen O."/>
            <person name="Hibbett D.S."/>
            <person name="Nagy L.G."/>
        </authorList>
    </citation>
    <scope>NUCLEOTIDE SEQUENCE [LARGE SCALE GENOMIC DNA]</scope>
    <source>
        <strain evidence="2 3">CBS 962.96</strain>
    </source>
</reference>
<dbReference type="SMART" id="SM00317">
    <property type="entry name" value="SET"/>
    <property type="match status" value="1"/>
</dbReference>
<evidence type="ECO:0000259" key="1">
    <source>
        <dbReference type="PROSITE" id="PS50280"/>
    </source>
</evidence>
<dbReference type="InterPro" id="IPR001214">
    <property type="entry name" value="SET_dom"/>
</dbReference>
<feature type="domain" description="SET" evidence="1">
    <location>
        <begin position="52"/>
        <end position="174"/>
    </location>
</feature>